<dbReference type="EMBL" id="JAFBMS010000102">
    <property type="protein sequence ID" value="KAG9336256.1"/>
    <property type="molecule type" value="Genomic_DNA"/>
</dbReference>
<dbReference type="GO" id="GO:0010459">
    <property type="term" value="P:negative regulation of heart rate"/>
    <property type="evidence" value="ECO:0007669"/>
    <property type="project" value="TreeGrafter"/>
</dbReference>
<dbReference type="CDD" id="cd20250">
    <property type="entry name" value="Phospholamban"/>
    <property type="match status" value="1"/>
</dbReference>
<proteinExistence type="inferred from homology"/>
<dbReference type="OrthoDB" id="8897306at2759"/>
<keyword evidence="7" id="KW-0256">Endoplasmic reticulum</keyword>
<comment type="subcellular location">
    <subcellularLocation>
        <location evidence="3">Endoplasmic reticulum membrane</location>
        <topology evidence="3">Single-pass membrane protein</topology>
    </subcellularLocation>
    <subcellularLocation>
        <location evidence="2">Mitochondrion membrane</location>
        <topology evidence="2">Single-pass membrane protein</topology>
    </subcellularLocation>
    <subcellularLocation>
        <location evidence="1">Sarcoplasmic reticulum membrane</location>
        <topology evidence="1">Single-pass membrane protein</topology>
    </subcellularLocation>
</comment>
<keyword evidence="10" id="KW-0007">Acetylation</keyword>
<dbReference type="Pfam" id="PF04272">
    <property type="entry name" value="Phospholamban"/>
    <property type="match status" value="1"/>
</dbReference>
<comment type="caution">
    <text evidence="15">The sequence shown here is derived from an EMBL/GenBank/DDBJ whole genome shotgun (WGS) entry which is preliminary data.</text>
</comment>
<keyword evidence="9 14" id="KW-1133">Transmembrane helix</keyword>
<keyword evidence="11" id="KW-0496">Mitochondrion</keyword>
<evidence type="ECO:0000256" key="7">
    <source>
        <dbReference type="ARBA" id="ARBA00022824"/>
    </source>
</evidence>
<accession>A0A8T2N8J6</accession>
<gene>
    <name evidence="15" type="ORF">JZ751_002603</name>
</gene>
<dbReference type="NCBIfam" id="TIGR01294">
    <property type="entry name" value="P_lamban"/>
    <property type="match status" value="1"/>
</dbReference>
<dbReference type="PANTHER" id="PTHR21194">
    <property type="entry name" value="CARDIAC PHOSPHOLAMBAN"/>
    <property type="match status" value="1"/>
</dbReference>
<evidence type="ECO:0000256" key="11">
    <source>
        <dbReference type="ARBA" id="ARBA00023128"/>
    </source>
</evidence>
<evidence type="ECO:0000256" key="6">
    <source>
        <dbReference type="ARBA" id="ARBA00022692"/>
    </source>
</evidence>
<keyword evidence="5" id="KW-0597">Phosphoprotein</keyword>
<dbReference type="GO" id="GO:0033017">
    <property type="term" value="C:sarcoplasmic reticulum membrane"/>
    <property type="evidence" value="ECO:0007669"/>
    <property type="project" value="UniProtKB-SubCell"/>
</dbReference>
<feature type="transmembrane region" description="Helical" evidence="14">
    <location>
        <begin position="113"/>
        <end position="133"/>
    </location>
</feature>
<dbReference type="Gene3D" id="1.20.5.290">
    <property type="entry name" value="Phospholamban"/>
    <property type="match status" value="1"/>
</dbReference>
<dbReference type="GO" id="GO:0031966">
    <property type="term" value="C:mitochondrial membrane"/>
    <property type="evidence" value="ECO:0007669"/>
    <property type="project" value="UniProtKB-SubCell"/>
</dbReference>
<name>A0A8T2N8J6_9TELE</name>
<dbReference type="InterPro" id="IPR005984">
    <property type="entry name" value="PLB"/>
</dbReference>
<evidence type="ECO:0000256" key="9">
    <source>
        <dbReference type="ARBA" id="ARBA00022989"/>
    </source>
</evidence>
<evidence type="ECO:0000313" key="16">
    <source>
        <dbReference type="Proteomes" id="UP000824540"/>
    </source>
</evidence>
<evidence type="ECO:0000313" key="15">
    <source>
        <dbReference type="EMBL" id="KAG9336256.1"/>
    </source>
</evidence>
<evidence type="ECO:0000256" key="10">
    <source>
        <dbReference type="ARBA" id="ARBA00022990"/>
    </source>
</evidence>
<dbReference type="GO" id="GO:1902081">
    <property type="term" value="P:negative regulation of calcium ion import into sarcoplasmic reticulum"/>
    <property type="evidence" value="ECO:0007669"/>
    <property type="project" value="TreeGrafter"/>
</dbReference>
<keyword evidence="6 14" id="KW-0812">Transmembrane</keyword>
<evidence type="ECO:0000256" key="2">
    <source>
        <dbReference type="ARBA" id="ARBA00004304"/>
    </source>
</evidence>
<evidence type="ECO:0000256" key="14">
    <source>
        <dbReference type="SAM" id="Phobius"/>
    </source>
</evidence>
<evidence type="ECO:0000256" key="4">
    <source>
        <dbReference type="ARBA" id="ARBA00006504"/>
    </source>
</evidence>
<evidence type="ECO:0000256" key="12">
    <source>
        <dbReference type="ARBA" id="ARBA00023136"/>
    </source>
</evidence>
<evidence type="ECO:0000256" key="1">
    <source>
        <dbReference type="ARBA" id="ARBA00004281"/>
    </source>
</evidence>
<dbReference type="PANTHER" id="PTHR21194:SF1">
    <property type="entry name" value="CARDIAC PHOSPHOLAMBAN"/>
    <property type="match status" value="1"/>
</dbReference>
<dbReference type="GO" id="GO:0042030">
    <property type="term" value="F:ATPase inhibitor activity"/>
    <property type="evidence" value="ECO:0007669"/>
    <property type="project" value="InterPro"/>
</dbReference>
<keyword evidence="16" id="KW-1185">Reference proteome</keyword>
<organism evidence="15 16">
    <name type="scientific">Albula glossodonta</name>
    <name type="common">roundjaw bonefish</name>
    <dbReference type="NCBI Taxonomy" id="121402"/>
    <lineage>
        <taxon>Eukaryota</taxon>
        <taxon>Metazoa</taxon>
        <taxon>Chordata</taxon>
        <taxon>Craniata</taxon>
        <taxon>Vertebrata</taxon>
        <taxon>Euteleostomi</taxon>
        <taxon>Actinopterygii</taxon>
        <taxon>Neopterygii</taxon>
        <taxon>Teleostei</taxon>
        <taxon>Albuliformes</taxon>
        <taxon>Albulidae</taxon>
        <taxon>Albula</taxon>
    </lineage>
</organism>
<evidence type="ECO:0000256" key="5">
    <source>
        <dbReference type="ARBA" id="ARBA00022553"/>
    </source>
</evidence>
<protein>
    <recommendedName>
        <fullName evidence="13">Phospholamban</fullName>
    </recommendedName>
</protein>
<evidence type="ECO:0000256" key="13">
    <source>
        <dbReference type="ARBA" id="ARBA00049747"/>
    </source>
</evidence>
<dbReference type="Proteomes" id="UP000824540">
    <property type="component" value="Unassembled WGS sequence"/>
</dbReference>
<keyword evidence="8" id="KW-0703">Sarcoplasmic reticulum</keyword>
<evidence type="ECO:0000256" key="3">
    <source>
        <dbReference type="ARBA" id="ARBA00004389"/>
    </source>
</evidence>
<dbReference type="AlphaFoldDB" id="A0A8T2N8J6"/>
<keyword evidence="12 14" id="KW-0472">Membrane</keyword>
<comment type="similarity">
    <text evidence="4">Belongs to the phospholamban family.</text>
</comment>
<evidence type="ECO:0000256" key="8">
    <source>
        <dbReference type="ARBA" id="ARBA00022951"/>
    </source>
</evidence>
<sequence>MVKRDKKPSHHRNLDLDRILDLSRTRVCDPLTHPPTVPARDFGKDVTQQQQEHPLLLTAHLYLHYLRSPLFCALALLSHISRMERVQHMTRSAIRRASNIEVNPQTKQNLRELFINFSLILICLLLIYIIVLLL</sequence>
<reference evidence="15" key="1">
    <citation type="thesis" date="2021" institute="BYU ScholarsArchive" country="Provo, UT, USA">
        <title>Applications of and Algorithms for Genome Assembly and Genomic Analyses with an Emphasis on Marine Teleosts.</title>
        <authorList>
            <person name="Pickett B.D."/>
        </authorList>
    </citation>
    <scope>NUCLEOTIDE SEQUENCE</scope>
    <source>
        <strain evidence="15">HI-2016</strain>
    </source>
</reference>